<feature type="compositionally biased region" description="Pro residues" evidence="1">
    <location>
        <begin position="251"/>
        <end position="282"/>
    </location>
</feature>
<dbReference type="AlphaFoldDB" id="A0A8J2ID17"/>
<feature type="compositionally biased region" description="Low complexity" evidence="1">
    <location>
        <begin position="290"/>
        <end position="309"/>
    </location>
</feature>
<feature type="region of interest" description="Disordered" evidence="1">
    <location>
        <begin position="145"/>
        <end position="361"/>
    </location>
</feature>
<dbReference type="PANTHER" id="PTHR39613">
    <property type="entry name" value="ANCHORED CELL WALL PROTEIN, PUTATIVE (AFU_ORTHOLOGUE AFUA_4G08960)-RELATED"/>
    <property type="match status" value="1"/>
</dbReference>
<feature type="domain" description="Cell wall mannoprotein PIR1-like C-terminal" evidence="3">
    <location>
        <begin position="63"/>
        <end position="137"/>
    </location>
</feature>
<feature type="compositionally biased region" description="Low complexity" evidence="1">
    <location>
        <begin position="332"/>
        <end position="349"/>
    </location>
</feature>
<evidence type="ECO:0000256" key="1">
    <source>
        <dbReference type="SAM" id="MobiDB-lite"/>
    </source>
</evidence>
<keyword evidence="5" id="KW-1185">Reference proteome</keyword>
<feature type="compositionally biased region" description="Pro residues" evidence="1">
    <location>
        <begin position="226"/>
        <end position="242"/>
    </location>
</feature>
<dbReference type="Pfam" id="PF09792">
    <property type="entry name" value="But2"/>
    <property type="match status" value="1"/>
</dbReference>
<sequence length="573" mass="57993">MRYAFAPLAFGLGANALVARTNTQCFKLQASGGASGVLGQLDDGQNRVGGGHPTGCYCLDSNGGFTDSNGRGCILTPPTTQFQCDVGATPTNGFAVSSGGGVTYNGSGKFYACPVNDNGEYNVYTTPAPGQTKCVEISLASAGSCGAGASQPAGSQPAGTPPAATTVVTKTKPSETPVTTPNAPASQPPYPSGPAGTGPNQPGNTGYPGKPGQSGKPDHPGQPGKPSQPAPEAPKPSQPAPEVPVASKPSHPAPEAPKPTPEAPQPSQPAVQPPMPSSPAPGVPRESECVPKVVTVTVTKPVAPPVVTNPAPPASTKPAPPAESMPAPPAESMPAPSKPAATTPAPSKPVETVTSISGIPGGCNPAHPGSCPSSYFDTMPAPSQPAITAPAPSQPAATVPAPSVPAPSKPAGSCPQDLNGNYQYPHLIVPVDSQNPDKAYGTSYNGTINGHTCTIFNFDIPASYAGKKCSTMFMLPRKEDLETSDYTMSGHGKCTVSKLKGNANAQTTYSNQPAKVGDVASIELSSGNTYTVESGDCEAGQTVSYEICGSGDFSINYFQDWNPSPIGLYVRQC</sequence>
<feature type="compositionally biased region" description="Pro residues" evidence="1">
    <location>
        <begin position="310"/>
        <end position="331"/>
    </location>
</feature>
<dbReference type="InterPro" id="IPR054508">
    <property type="entry name" value="PIR1-like_C"/>
</dbReference>
<protein>
    <recommendedName>
        <fullName evidence="6">Ubiquitin 3 binding protein But2 C-terminal domain-containing protein</fullName>
    </recommendedName>
</protein>
<feature type="domain" description="Ubiquitin 3 binding protein But2 C-terminal" evidence="2">
    <location>
        <begin position="423"/>
        <end position="563"/>
    </location>
</feature>
<feature type="compositionally biased region" description="Low complexity" evidence="1">
    <location>
        <begin position="380"/>
        <end position="401"/>
    </location>
</feature>
<organism evidence="4 5">
    <name type="scientific">Alternaria atra</name>
    <dbReference type="NCBI Taxonomy" id="119953"/>
    <lineage>
        <taxon>Eukaryota</taxon>
        <taxon>Fungi</taxon>
        <taxon>Dikarya</taxon>
        <taxon>Ascomycota</taxon>
        <taxon>Pezizomycotina</taxon>
        <taxon>Dothideomycetes</taxon>
        <taxon>Pleosporomycetidae</taxon>
        <taxon>Pleosporales</taxon>
        <taxon>Pleosporineae</taxon>
        <taxon>Pleosporaceae</taxon>
        <taxon>Alternaria</taxon>
        <taxon>Alternaria sect. Ulocladioides</taxon>
    </lineage>
</organism>
<name>A0A8J2ID17_9PLEO</name>
<evidence type="ECO:0000313" key="5">
    <source>
        <dbReference type="Proteomes" id="UP000676310"/>
    </source>
</evidence>
<dbReference type="InterPro" id="IPR018620">
    <property type="entry name" value="Ubiquitin3-bd_protein_But2_C"/>
</dbReference>
<dbReference type="Pfam" id="PF22799">
    <property type="entry name" value="PIR1-like_C"/>
    <property type="match status" value="1"/>
</dbReference>
<feature type="compositionally biased region" description="Polar residues" evidence="1">
    <location>
        <begin position="176"/>
        <end position="185"/>
    </location>
</feature>
<gene>
    <name evidence="4" type="ORF">ALTATR162_LOCUS9833</name>
</gene>
<evidence type="ECO:0000259" key="3">
    <source>
        <dbReference type="Pfam" id="PF22799"/>
    </source>
</evidence>
<feature type="region of interest" description="Disordered" evidence="1">
    <location>
        <begin position="374"/>
        <end position="416"/>
    </location>
</feature>
<comment type="caution">
    <text evidence="4">The sequence shown here is derived from an EMBL/GenBank/DDBJ whole genome shotgun (WGS) entry which is preliminary data.</text>
</comment>
<dbReference type="GeneID" id="67022098"/>
<evidence type="ECO:0000259" key="2">
    <source>
        <dbReference type="Pfam" id="PF09792"/>
    </source>
</evidence>
<reference evidence="4" key="1">
    <citation type="submission" date="2021-05" db="EMBL/GenBank/DDBJ databases">
        <authorList>
            <person name="Stam R."/>
        </authorList>
    </citation>
    <scope>NUCLEOTIDE SEQUENCE</scope>
    <source>
        <strain evidence="4">CS162</strain>
    </source>
</reference>
<accession>A0A8J2ID17</accession>
<dbReference type="RefSeq" id="XP_043173404.1">
    <property type="nucleotide sequence ID" value="XM_043317469.1"/>
</dbReference>
<evidence type="ECO:0008006" key="6">
    <source>
        <dbReference type="Google" id="ProtNLM"/>
    </source>
</evidence>
<dbReference type="Proteomes" id="UP000676310">
    <property type="component" value="Unassembled WGS sequence"/>
</dbReference>
<dbReference type="OrthoDB" id="4657524at2759"/>
<dbReference type="PANTHER" id="PTHR39613:SF1">
    <property type="entry name" value="ANCHORED CELL WALL PROTEIN, PUTATIVE (AFU_ORTHOLOGUE AFUA_4G08960)-RELATED"/>
    <property type="match status" value="1"/>
</dbReference>
<evidence type="ECO:0000313" key="4">
    <source>
        <dbReference type="EMBL" id="CAG5181785.1"/>
    </source>
</evidence>
<feature type="compositionally biased region" description="Low complexity" evidence="1">
    <location>
        <begin position="145"/>
        <end position="171"/>
    </location>
</feature>
<proteinExistence type="predicted"/>
<dbReference type="EMBL" id="CAJRGZ010000027">
    <property type="protein sequence ID" value="CAG5181785.1"/>
    <property type="molecule type" value="Genomic_DNA"/>
</dbReference>